<evidence type="ECO:0000259" key="2">
    <source>
        <dbReference type="PROSITE" id="PS51035"/>
    </source>
</evidence>
<dbReference type="InterPro" id="IPR036533">
    <property type="entry name" value="BAG_dom_sf"/>
</dbReference>
<keyword evidence="1" id="KW-0812">Transmembrane</keyword>
<evidence type="ECO:0000313" key="3">
    <source>
        <dbReference type="EMBL" id="CCE78630.1"/>
    </source>
</evidence>
<dbReference type="AlphaFoldDB" id="G8YPP5"/>
<gene>
    <name evidence="3" type="primary">Piso0_000655</name>
    <name evidence="3" type="ORF">GNLVRS01_PISO0D01235g</name>
</gene>
<dbReference type="Pfam" id="PF02179">
    <property type="entry name" value="BAG"/>
    <property type="match status" value="1"/>
</dbReference>
<dbReference type="Proteomes" id="UP000005222">
    <property type="component" value="Chromosome D"/>
</dbReference>
<dbReference type="EMBL" id="FO082056">
    <property type="protein sequence ID" value="CCE78630.1"/>
    <property type="molecule type" value="Genomic_DNA"/>
</dbReference>
<dbReference type="GO" id="GO:0051087">
    <property type="term" value="F:protein-folding chaperone binding"/>
    <property type="evidence" value="ECO:0007669"/>
    <property type="project" value="InterPro"/>
</dbReference>
<dbReference type="STRING" id="559304.G8YPP5"/>
<dbReference type="Gene3D" id="1.20.58.120">
    <property type="entry name" value="BAG domain"/>
    <property type="match status" value="1"/>
</dbReference>
<dbReference type="PROSITE" id="PS51035">
    <property type="entry name" value="BAG"/>
    <property type="match status" value="1"/>
</dbReference>
<organism evidence="3 4">
    <name type="scientific">Pichia sorbitophila (strain ATCC MYA-4447 / BCRC 22081 / CBS 7064 / NBRC 10061 / NRRL Y-12695)</name>
    <name type="common">Hybrid yeast</name>
    <dbReference type="NCBI Taxonomy" id="559304"/>
    <lineage>
        <taxon>Eukaryota</taxon>
        <taxon>Fungi</taxon>
        <taxon>Dikarya</taxon>
        <taxon>Ascomycota</taxon>
        <taxon>Saccharomycotina</taxon>
        <taxon>Pichiomycetes</taxon>
        <taxon>Debaryomycetaceae</taxon>
        <taxon>Millerozyma</taxon>
    </lineage>
</organism>
<sequence length="227" mass="26485">MLDSILTTIQIFVDGSSANHKMEHIKGHLETVSGALAQTADGLNEYVDLTKQMFHQLLDEVEPFVNKVKDVGVDDILRDFRELKLTPITASFAITAVTTFIFISRRLTAEKNSKKKPNNKKAQKKKKKLTEAQKINRDIQQILDFVEDEYVPKIDEYLENYSSLSREEIEYKYRYFEEMLLKELMKLDGIDVAGNEILRDNRRKVIKFIQDHQKRLDAFKKEVKLDL</sequence>
<name>G8YPP5_PICSO</name>
<dbReference type="eggNOG" id="ENOG502S72Q">
    <property type="taxonomic scope" value="Eukaryota"/>
</dbReference>
<dbReference type="FunCoup" id="G8YPP5">
    <property type="interactions" value="338"/>
</dbReference>
<keyword evidence="1" id="KW-1133">Transmembrane helix</keyword>
<evidence type="ECO:0000313" key="4">
    <source>
        <dbReference type="Proteomes" id="UP000005222"/>
    </source>
</evidence>
<dbReference type="HOGENOM" id="CLU_1372014_0_0_1"/>
<dbReference type="OMA" id="YNYFEEM"/>
<evidence type="ECO:0000256" key="1">
    <source>
        <dbReference type="SAM" id="Phobius"/>
    </source>
</evidence>
<protein>
    <submittedName>
        <fullName evidence="3">Piso0_000655 protein</fullName>
    </submittedName>
</protein>
<dbReference type="InterPro" id="IPR003103">
    <property type="entry name" value="BAG_domain"/>
</dbReference>
<dbReference type="OrthoDB" id="417450at2759"/>
<keyword evidence="4" id="KW-1185">Reference proteome</keyword>
<feature type="transmembrane region" description="Helical" evidence="1">
    <location>
        <begin position="85"/>
        <end position="104"/>
    </location>
</feature>
<dbReference type="SUPFAM" id="SSF63491">
    <property type="entry name" value="BAG domain"/>
    <property type="match status" value="1"/>
</dbReference>
<accession>G8YPP5</accession>
<dbReference type="SMART" id="SM00264">
    <property type="entry name" value="BAG"/>
    <property type="match status" value="1"/>
</dbReference>
<reference evidence="3 4" key="1">
    <citation type="journal article" date="2012" name="G3 (Bethesda)">
        <title>Pichia sorbitophila, an interspecies yeast hybrid reveals early steps of genome resolution following polyploidization.</title>
        <authorList>
            <person name="Leh Louis V."/>
            <person name="Despons L."/>
            <person name="Friedrich A."/>
            <person name="Martin T."/>
            <person name="Durrens P."/>
            <person name="Casaregola S."/>
            <person name="Neuveglise C."/>
            <person name="Fairhead C."/>
            <person name="Marck C."/>
            <person name="Cruz J.A."/>
            <person name="Straub M.L."/>
            <person name="Kugler V."/>
            <person name="Sacerdot C."/>
            <person name="Uzunov Z."/>
            <person name="Thierry A."/>
            <person name="Weiss S."/>
            <person name="Bleykasten C."/>
            <person name="De Montigny J."/>
            <person name="Jacques N."/>
            <person name="Jung P."/>
            <person name="Lemaire M."/>
            <person name="Mallet S."/>
            <person name="Morel G."/>
            <person name="Richard G.F."/>
            <person name="Sarkar A."/>
            <person name="Savel G."/>
            <person name="Schacherer J."/>
            <person name="Seret M.L."/>
            <person name="Talla E."/>
            <person name="Samson G."/>
            <person name="Jubin C."/>
            <person name="Poulain J."/>
            <person name="Vacherie B."/>
            <person name="Barbe V."/>
            <person name="Pelletier E."/>
            <person name="Sherman D.J."/>
            <person name="Westhof E."/>
            <person name="Weissenbach J."/>
            <person name="Baret P.V."/>
            <person name="Wincker P."/>
            <person name="Gaillardin C."/>
            <person name="Dujon B."/>
            <person name="Souciet J.L."/>
        </authorList>
    </citation>
    <scope>NUCLEOTIDE SEQUENCE [LARGE SCALE GENOMIC DNA]</scope>
    <source>
        <strain evidence="4">ATCC MYA-4447 / BCRC 22081 / CBS 7064 / NBRC 10061 / NRRL Y-12695</strain>
    </source>
</reference>
<feature type="domain" description="BAG" evidence="2">
    <location>
        <begin position="170"/>
        <end position="220"/>
    </location>
</feature>
<proteinExistence type="predicted"/>
<keyword evidence="1" id="KW-0472">Membrane</keyword>
<dbReference type="InParanoid" id="G8YPP5"/>